<feature type="signal peptide" evidence="1">
    <location>
        <begin position="1"/>
        <end position="20"/>
    </location>
</feature>
<keyword evidence="3" id="KW-1185">Reference proteome</keyword>
<evidence type="ECO:0000256" key="1">
    <source>
        <dbReference type="SAM" id="SignalP"/>
    </source>
</evidence>
<dbReference type="Proteomes" id="UP000199569">
    <property type="component" value="Unassembled WGS sequence"/>
</dbReference>
<accession>A0A1G5LNH7</accession>
<evidence type="ECO:0000313" key="2">
    <source>
        <dbReference type="EMBL" id="SCZ13790.1"/>
    </source>
</evidence>
<dbReference type="AlphaFoldDB" id="A0A1G5LNH7"/>
<dbReference type="EMBL" id="FMVJ01000022">
    <property type="protein sequence ID" value="SCZ13790.1"/>
    <property type="molecule type" value="Genomic_DNA"/>
</dbReference>
<feature type="chain" id="PRO_5011689079" evidence="1">
    <location>
        <begin position="21"/>
        <end position="79"/>
    </location>
</feature>
<keyword evidence="1" id="KW-0732">Signal</keyword>
<dbReference type="RefSeq" id="WP_091139742.1">
    <property type="nucleotide sequence ID" value="NZ_FMVJ01000022.1"/>
</dbReference>
<dbReference type="OrthoDB" id="9851910at2"/>
<name>A0A1G5LNH7_9HYPH</name>
<reference evidence="2 3" key="1">
    <citation type="submission" date="2016-10" db="EMBL/GenBank/DDBJ databases">
        <authorList>
            <person name="de Groot N.N."/>
        </authorList>
    </citation>
    <scope>NUCLEOTIDE SEQUENCE [LARGE SCALE GENOMIC DNA]</scope>
    <source>
        <strain evidence="2 3">CGMCC 1.7666</strain>
    </source>
</reference>
<evidence type="ECO:0000313" key="3">
    <source>
        <dbReference type="Proteomes" id="UP000199569"/>
    </source>
</evidence>
<gene>
    <name evidence="2" type="ORF">SAMN02927923_04491</name>
</gene>
<sequence length="79" mass="8736">MPTKAILTAVLLLSAAPASAECIYRNAYNHLTNEHVTVPISCPPVKASQTPKYRSWHECPVHEERNAKTGDVYQVRSCA</sequence>
<proteinExistence type="predicted"/>
<protein>
    <submittedName>
        <fullName evidence="2">Uncharacterized protein</fullName>
    </submittedName>
</protein>
<organism evidence="2 3">
    <name type="scientific">Microvirga guangxiensis</name>
    <dbReference type="NCBI Taxonomy" id="549386"/>
    <lineage>
        <taxon>Bacteria</taxon>
        <taxon>Pseudomonadati</taxon>
        <taxon>Pseudomonadota</taxon>
        <taxon>Alphaproteobacteria</taxon>
        <taxon>Hyphomicrobiales</taxon>
        <taxon>Methylobacteriaceae</taxon>
        <taxon>Microvirga</taxon>
    </lineage>
</organism>